<keyword evidence="5 9" id="KW-0472">Membrane</keyword>
<evidence type="ECO:0000256" key="5">
    <source>
        <dbReference type="ARBA" id="ARBA00023136"/>
    </source>
</evidence>
<keyword evidence="4 9" id="KW-1133">Transmembrane helix</keyword>
<dbReference type="InterPro" id="IPR013783">
    <property type="entry name" value="Ig-like_fold"/>
</dbReference>
<dbReference type="KEGG" id="dord:105981952"/>
<evidence type="ECO:0000313" key="11">
    <source>
        <dbReference type="Proteomes" id="UP000081671"/>
    </source>
</evidence>
<dbReference type="GO" id="GO:0016064">
    <property type="term" value="P:immunoglobulin mediated immune response"/>
    <property type="evidence" value="ECO:0007669"/>
    <property type="project" value="TreeGrafter"/>
</dbReference>
<dbReference type="PROSITE" id="PS01355">
    <property type="entry name" value="HEMATOPO_REC_S_F1"/>
    <property type="match status" value="1"/>
</dbReference>
<reference evidence="12" key="1">
    <citation type="submission" date="2025-08" db="UniProtKB">
        <authorList>
            <consortium name="RefSeq"/>
        </authorList>
    </citation>
    <scope>IDENTIFICATION</scope>
    <source>
        <tissue evidence="12">Kidney</tissue>
    </source>
</reference>
<dbReference type="PANTHER" id="PTHR23037:SF29">
    <property type="entry name" value="INTERLEUKIN-9 RECEPTOR"/>
    <property type="match status" value="1"/>
</dbReference>
<keyword evidence="3" id="KW-0732">Signal</keyword>
<evidence type="ECO:0000256" key="2">
    <source>
        <dbReference type="ARBA" id="ARBA00022692"/>
    </source>
</evidence>
<dbReference type="InterPro" id="IPR036116">
    <property type="entry name" value="FN3_sf"/>
</dbReference>
<evidence type="ECO:0000256" key="1">
    <source>
        <dbReference type="ARBA" id="ARBA00004479"/>
    </source>
</evidence>
<dbReference type="SUPFAM" id="SSF49265">
    <property type="entry name" value="Fibronectin type III"/>
    <property type="match status" value="1"/>
</dbReference>
<evidence type="ECO:0000256" key="9">
    <source>
        <dbReference type="SAM" id="Phobius"/>
    </source>
</evidence>
<dbReference type="Gene3D" id="2.60.40.10">
    <property type="entry name" value="Immunoglobulins"/>
    <property type="match status" value="1"/>
</dbReference>
<feature type="transmembrane region" description="Helical" evidence="9">
    <location>
        <begin position="470"/>
        <end position="494"/>
    </location>
</feature>
<evidence type="ECO:0000313" key="12">
    <source>
        <dbReference type="RefSeq" id="XP_012866757.1"/>
    </source>
</evidence>
<dbReference type="GO" id="GO:0019983">
    <property type="term" value="F:interleukin-9 binding"/>
    <property type="evidence" value="ECO:0007669"/>
    <property type="project" value="TreeGrafter"/>
</dbReference>
<sequence length="699" mass="76219">MSDARHLSRAAGAPGRALAALAAGLSRCSWREGSPEEPPGQWVTSRLLAEAPEAPDDPRQTPLERCPLLPKGRGHDRSTLQAWRQAAGTGSTEVTLLERGRFLQRGLQPWSEPSGKCRLHSRTGPSTHHPPGPQFLGTGLCRMVGPHEKPFPKGRGKPSFSVKAPAGWPVEDEAGPDWGKPRFSVKAPAGWPVEGEAGPDWGKPSFSVKALAGWPVEGEALIDSVGTWLLLCTCMCSCHTCLGVSVPRQRGGPRVGPLTCLTDSILRIDCRWSGPELSQDSGPWLLFTSNQAPGGEHRCVFQGSTCTMELPPEEMILPTDNFTITLHRRLSGREHVSLVDRQYLPWRHIKLDPPSDLRSNVSSGYCLLSWSVSPVLEPMSALLSYELAFRRRGEGWEQARYKDRIVGVTRLILEAVELSPGSTYEARLRVQMAVLDAEVVAEEPLWSQWSEWSQPVCFPSPREQGPLSPWRWLHCTLVAVSVCLLLTGLTCLLFRLSPRVKRTFYQNVPSPAVFFQPLYSVHNGNFQTWAGADKVCLKPGQDCANSSPGTREAITLLTCGPGYPWTLSGLNEEERSPGGVLQAEGGPPSGYLPQEDWLCLPPTRPAPPEPEGSSSDYCALGCCGGCHASVFPINMQNAESIPDLACGLSYVQQSPETQQRAACKEAGHGQRCALSEDPQGVWLAPILGQQQAVLKTPEL</sequence>
<dbReference type="PROSITE" id="PS50853">
    <property type="entry name" value="FN3"/>
    <property type="match status" value="1"/>
</dbReference>
<dbReference type="InterPro" id="IPR003961">
    <property type="entry name" value="FN3_dom"/>
</dbReference>
<feature type="domain" description="Fibronectin type-III" evidence="10">
    <location>
        <begin position="353"/>
        <end position="461"/>
    </location>
</feature>
<evidence type="ECO:0000256" key="8">
    <source>
        <dbReference type="SAM" id="MobiDB-lite"/>
    </source>
</evidence>
<keyword evidence="6 12" id="KW-0675">Receptor</keyword>
<feature type="region of interest" description="Disordered" evidence="8">
    <location>
        <begin position="49"/>
        <end position="76"/>
    </location>
</feature>
<protein>
    <submittedName>
        <fullName evidence="12">Interleukin-9 receptor</fullName>
    </submittedName>
</protein>
<accession>A0A1S3ETK8</accession>
<dbReference type="PANTHER" id="PTHR23037">
    <property type="entry name" value="CYTOKINE RECEPTOR"/>
    <property type="match status" value="1"/>
</dbReference>
<dbReference type="CTD" id="3581"/>
<dbReference type="CDD" id="cd00063">
    <property type="entry name" value="FN3"/>
    <property type="match status" value="1"/>
</dbReference>
<dbReference type="InParanoid" id="A0A1S3ETK8"/>
<evidence type="ECO:0000256" key="3">
    <source>
        <dbReference type="ARBA" id="ARBA00022729"/>
    </source>
</evidence>
<dbReference type="RefSeq" id="XP_012866757.1">
    <property type="nucleotide sequence ID" value="XM_013011303.1"/>
</dbReference>
<evidence type="ECO:0000259" key="10">
    <source>
        <dbReference type="PROSITE" id="PS50853"/>
    </source>
</evidence>
<evidence type="ECO:0000256" key="4">
    <source>
        <dbReference type="ARBA" id="ARBA00022989"/>
    </source>
</evidence>
<dbReference type="OrthoDB" id="8897483at2759"/>
<dbReference type="FunCoup" id="A0A1S3ETK8">
    <property type="interactions" value="493"/>
</dbReference>
<dbReference type="AlphaFoldDB" id="A0A1S3ETK8"/>
<gene>
    <name evidence="12" type="primary">Il9r</name>
</gene>
<keyword evidence="11" id="KW-1185">Reference proteome</keyword>
<evidence type="ECO:0000256" key="6">
    <source>
        <dbReference type="ARBA" id="ARBA00023170"/>
    </source>
</evidence>
<dbReference type="GeneID" id="105981952"/>
<feature type="region of interest" description="Disordered" evidence="8">
    <location>
        <begin position="107"/>
        <end position="132"/>
    </location>
</feature>
<proteinExistence type="predicted"/>
<keyword evidence="7" id="KW-0325">Glycoprotein</keyword>
<dbReference type="GO" id="GO:0009897">
    <property type="term" value="C:external side of plasma membrane"/>
    <property type="evidence" value="ECO:0007669"/>
    <property type="project" value="TreeGrafter"/>
</dbReference>
<comment type="subcellular location">
    <subcellularLocation>
        <location evidence="1">Membrane</location>
        <topology evidence="1">Single-pass type I membrane protein</topology>
    </subcellularLocation>
</comment>
<dbReference type="Proteomes" id="UP000081671">
    <property type="component" value="Unplaced"/>
</dbReference>
<dbReference type="STRING" id="10020.ENSDORP00000016706"/>
<organism evidence="11 12">
    <name type="scientific">Dipodomys ordii</name>
    <name type="common">Ord's kangaroo rat</name>
    <dbReference type="NCBI Taxonomy" id="10020"/>
    <lineage>
        <taxon>Eukaryota</taxon>
        <taxon>Metazoa</taxon>
        <taxon>Chordata</taxon>
        <taxon>Craniata</taxon>
        <taxon>Vertebrata</taxon>
        <taxon>Euteleostomi</taxon>
        <taxon>Mammalia</taxon>
        <taxon>Eutheria</taxon>
        <taxon>Euarchontoglires</taxon>
        <taxon>Glires</taxon>
        <taxon>Rodentia</taxon>
        <taxon>Castorimorpha</taxon>
        <taxon>Heteromyidae</taxon>
        <taxon>Dipodomyinae</taxon>
        <taxon>Dipodomys</taxon>
    </lineage>
</organism>
<dbReference type="InterPro" id="IPR003531">
    <property type="entry name" value="Hempt_rcpt_S_F1_CS"/>
</dbReference>
<dbReference type="GO" id="GO:0004919">
    <property type="term" value="F:interleukin-9 receptor activity"/>
    <property type="evidence" value="ECO:0007669"/>
    <property type="project" value="TreeGrafter"/>
</dbReference>
<evidence type="ECO:0000256" key="7">
    <source>
        <dbReference type="ARBA" id="ARBA00023180"/>
    </source>
</evidence>
<name>A0A1S3ETK8_DIPOR</name>
<keyword evidence="2 9" id="KW-0812">Transmembrane</keyword>